<keyword evidence="4 10" id="KW-0489">Methyltransferase</keyword>
<dbReference type="Pfam" id="PF04140">
    <property type="entry name" value="ICMT"/>
    <property type="match status" value="1"/>
</dbReference>
<sequence>MQASADAPDNFDARLRQRATMADNNTLEMKPIVVPNASARAPGSGKIPNTPLSVSTISFLLGILFSGGMVMFLSGGIQQHWWTTAQLGFFLAAWSAFHWGEFAVTAGWNREKCSVDSFLLENGVQYHLAHSTALVEYLLTLYFAPTFKTHTYITAAGIVLVLIGQILRSAAMIHASTNFSHTVAFRKLDTHTLVTDGVYSMFRHPSYAGFFYWALGTQLVLQNPLSFVVFIVVLWRFFNSRIKAEEHALIRFFGQSYTQYRSRVGTKIPFIP</sequence>
<feature type="transmembrane region" description="Helical" evidence="10">
    <location>
        <begin position="128"/>
        <end position="145"/>
    </location>
</feature>
<dbReference type="OrthoDB" id="422086at2759"/>
<dbReference type="PROSITE" id="PS51564">
    <property type="entry name" value="SAM_ICMT"/>
    <property type="match status" value="1"/>
</dbReference>
<dbReference type="PANTHER" id="PTHR12714">
    <property type="entry name" value="PROTEIN-S ISOPRENYLCYSTEINE O-METHYLTRANSFERASE"/>
    <property type="match status" value="1"/>
</dbReference>
<evidence type="ECO:0000256" key="3">
    <source>
        <dbReference type="ARBA" id="ARBA00012151"/>
    </source>
</evidence>
<feature type="transmembrane region" description="Helical" evidence="10">
    <location>
        <begin position="152"/>
        <end position="173"/>
    </location>
</feature>
<evidence type="ECO:0000313" key="12">
    <source>
        <dbReference type="Proteomes" id="UP000813824"/>
    </source>
</evidence>
<evidence type="ECO:0000256" key="7">
    <source>
        <dbReference type="ARBA" id="ARBA00022692"/>
    </source>
</evidence>
<feature type="transmembrane region" description="Helical" evidence="10">
    <location>
        <begin position="52"/>
        <end position="75"/>
    </location>
</feature>
<proteinExistence type="inferred from homology"/>
<comment type="caution">
    <text evidence="11">The sequence shown here is derived from an EMBL/GenBank/DDBJ whole genome shotgun (WGS) entry which is preliminary data.</text>
</comment>
<keyword evidence="9 10" id="KW-0472">Membrane</keyword>
<evidence type="ECO:0000256" key="9">
    <source>
        <dbReference type="ARBA" id="ARBA00023136"/>
    </source>
</evidence>
<evidence type="ECO:0000256" key="6">
    <source>
        <dbReference type="ARBA" id="ARBA00022691"/>
    </source>
</evidence>
<dbReference type="AlphaFoldDB" id="A0A8K0UWU0"/>
<name>A0A8K0UWU0_9AGAR</name>
<comment type="similarity">
    <text evidence="2 10">Belongs to the class VI-like SAM-binding methyltransferase superfamily. Isoprenylcysteine carboxyl methyltransferase family.</text>
</comment>
<comment type="catalytic activity">
    <reaction evidence="10">
        <text>[protein]-C-terminal S-[(2E,6E)-farnesyl]-L-cysteine + S-adenosyl-L-methionine = [protein]-C-terminal S-[(2E,6E)-farnesyl]-L-cysteine methyl ester + S-adenosyl-L-homocysteine</text>
        <dbReference type="Rhea" id="RHEA:21672"/>
        <dbReference type="Rhea" id="RHEA-COMP:12125"/>
        <dbReference type="Rhea" id="RHEA-COMP:12126"/>
        <dbReference type="ChEBI" id="CHEBI:57856"/>
        <dbReference type="ChEBI" id="CHEBI:59789"/>
        <dbReference type="ChEBI" id="CHEBI:90510"/>
        <dbReference type="ChEBI" id="CHEBI:90511"/>
        <dbReference type="EC" id="2.1.1.100"/>
    </reaction>
</comment>
<dbReference type="Proteomes" id="UP000813824">
    <property type="component" value="Unassembled WGS sequence"/>
</dbReference>
<evidence type="ECO:0000256" key="4">
    <source>
        <dbReference type="ARBA" id="ARBA00022603"/>
    </source>
</evidence>
<keyword evidence="12" id="KW-1185">Reference proteome</keyword>
<feature type="transmembrane region" description="Helical" evidence="10">
    <location>
        <begin position="210"/>
        <end position="235"/>
    </location>
</feature>
<dbReference type="InterPro" id="IPR007269">
    <property type="entry name" value="ICMT_MeTrfase"/>
</dbReference>
<dbReference type="GO" id="GO:0005789">
    <property type="term" value="C:endoplasmic reticulum membrane"/>
    <property type="evidence" value="ECO:0007669"/>
    <property type="project" value="UniProtKB-SubCell"/>
</dbReference>
<keyword evidence="6 10" id="KW-0949">S-adenosyl-L-methionine</keyword>
<keyword evidence="7 10" id="KW-0812">Transmembrane</keyword>
<dbReference type="GO" id="GO:0004671">
    <property type="term" value="F:protein C-terminal S-isoprenylcysteine carboxyl O-methyltransferase activity"/>
    <property type="evidence" value="ECO:0007669"/>
    <property type="project" value="UniProtKB-EC"/>
</dbReference>
<dbReference type="PANTHER" id="PTHR12714:SF9">
    <property type="entry name" value="PROTEIN-S-ISOPRENYLCYSTEINE O-METHYLTRANSFERASE"/>
    <property type="match status" value="1"/>
</dbReference>
<dbReference type="Gene3D" id="1.20.120.1630">
    <property type="match status" value="1"/>
</dbReference>
<evidence type="ECO:0000256" key="1">
    <source>
        <dbReference type="ARBA" id="ARBA00004141"/>
    </source>
</evidence>
<feature type="transmembrane region" description="Helical" evidence="10">
    <location>
        <begin position="87"/>
        <end position="108"/>
    </location>
</feature>
<dbReference type="GO" id="GO:0032259">
    <property type="term" value="P:methylation"/>
    <property type="evidence" value="ECO:0007669"/>
    <property type="project" value="UniProtKB-KW"/>
</dbReference>
<keyword evidence="8 10" id="KW-1133">Transmembrane helix</keyword>
<gene>
    <name evidence="11" type="ORF">BXZ70DRAFT_401948</name>
</gene>
<protein>
    <recommendedName>
        <fullName evidence="3 10">Protein-S-isoprenylcysteine O-methyltransferase</fullName>
        <ecNumber evidence="3 10">2.1.1.100</ecNumber>
    </recommendedName>
</protein>
<dbReference type="EC" id="2.1.1.100" evidence="3 10"/>
<comment type="subcellular location">
    <subcellularLocation>
        <location evidence="10">Endoplasmic reticulum membrane</location>
        <topology evidence="10">Multi-pass membrane protein</topology>
    </subcellularLocation>
    <subcellularLocation>
        <location evidence="1">Membrane</location>
        <topology evidence="1">Multi-pass membrane protein</topology>
    </subcellularLocation>
</comment>
<evidence type="ECO:0000256" key="10">
    <source>
        <dbReference type="RuleBase" id="RU362022"/>
    </source>
</evidence>
<dbReference type="InterPro" id="IPR025770">
    <property type="entry name" value="PPMT_MeTrfase"/>
</dbReference>
<evidence type="ECO:0000313" key="11">
    <source>
        <dbReference type="EMBL" id="KAH8105905.1"/>
    </source>
</evidence>
<keyword evidence="5" id="KW-0808">Transferase</keyword>
<reference evidence="11" key="1">
    <citation type="journal article" date="2021" name="New Phytol.">
        <title>Evolutionary innovations through gain and loss of genes in the ectomycorrhizal Boletales.</title>
        <authorList>
            <person name="Wu G."/>
            <person name="Miyauchi S."/>
            <person name="Morin E."/>
            <person name="Kuo A."/>
            <person name="Drula E."/>
            <person name="Varga T."/>
            <person name="Kohler A."/>
            <person name="Feng B."/>
            <person name="Cao Y."/>
            <person name="Lipzen A."/>
            <person name="Daum C."/>
            <person name="Hundley H."/>
            <person name="Pangilinan J."/>
            <person name="Johnson J."/>
            <person name="Barry K."/>
            <person name="LaButti K."/>
            <person name="Ng V."/>
            <person name="Ahrendt S."/>
            <person name="Min B."/>
            <person name="Choi I.G."/>
            <person name="Park H."/>
            <person name="Plett J.M."/>
            <person name="Magnuson J."/>
            <person name="Spatafora J.W."/>
            <person name="Nagy L.G."/>
            <person name="Henrissat B."/>
            <person name="Grigoriev I.V."/>
            <person name="Yang Z.L."/>
            <person name="Xu J."/>
            <person name="Martin F.M."/>
        </authorList>
    </citation>
    <scope>NUCLEOTIDE SEQUENCE</scope>
    <source>
        <strain evidence="11">KKN 215</strain>
    </source>
</reference>
<accession>A0A8K0UWU0</accession>
<organism evidence="11 12">
    <name type="scientific">Cristinia sonorae</name>
    <dbReference type="NCBI Taxonomy" id="1940300"/>
    <lineage>
        <taxon>Eukaryota</taxon>
        <taxon>Fungi</taxon>
        <taxon>Dikarya</taxon>
        <taxon>Basidiomycota</taxon>
        <taxon>Agaricomycotina</taxon>
        <taxon>Agaricomycetes</taxon>
        <taxon>Agaricomycetidae</taxon>
        <taxon>Agaricales</taxon>
        <taxon>Pleurotineae</taxon>
        <taxon>Stephanosporaceae</taxon>
        <taxon>Cristinia</taxon>
    </lineage>
</organism>
<evidence type="ECO:0000256" key="5">
    <source>
        <dbReference type="ARBA" id="ARBA00022679"/>
    </source>
</evidence>
<evidence type="ECO:0000256" key="8">
    <source>
        <dbReference type="ARBA" id="ARBA00022989"/>
    </source>
</evidence>
<dbReference type="EMBL" id="JAEVFJ010000003">
    <property type="protein sequence ID" value="KAH8105905.1"/>
    <property type="molecule type" value="Genomic_DNA"/>
</dbReference>
<evidence type="ECO:0000256" key="2">
    <source>
        <dbReference type="ARBA" id="ARBA00009140"/>
    </source>
</evidence>
<keyword evidence="10" id="KW-0256">Endoplasmic reticulum</keyword>